<proteinExistence type="predicted"/>
<feature type="compositionally biased region" description="Basic and acidic residues" evidence="1">
    <location>
        <begin position="119"/>
        <end position="142"/>
    </location>
</feature>
<reference evidence="2" key="2">
    <citation type="submission" date="2020-09" db="EMBL/GenBank/DDBJ databases">
        <authorList>
            <person name="Sun Q."/>
            <person name="Ohkuma M."/>
        </authorList>
    </citation>
    <scope>NUCLEOTIDE SEQUENCE</scope>
    <source>
        <strain evidence="2">JCM 3302</strain>
    </source>
</reference>
<keyword evidence="3" id="KW-1185">Reference proteome</keyword>
<accession>A0A919AQD3</accession>
<reference evidence="2" key="1">
    <citation type="journal article" date="2014" name="Int. J. Syst. Evol. Microbiol.">
        <title>Complete genome sequence of Corynebacterium casei LMG S-19264T (=DSM 44701T), isolated from a smear-ripened cheese.</title>
        <authorList>
            <consortium name="US DOE Joint Genome Institute (JGI-PGF)"/>
            <person name="Walter F."/>
            <person name="Albersmeier A."/>
            <person name="Kalinowski J."/>
            <person name="Ruckert C."/>
        </authorList>
    </citation>
    <scope>NUCLEOTIDE SEQUENCE</scope>
    <source>
        <strain evidence="2">JCM 3302</strain>
    </source>
</reference>
<evidence type="ECO:0000313" key="3">
    <source>
        <dbReference type="Proteomes" id="UP000641386"/>
    </source>
</evidence>
<comment type="caution">
    <text evidence="2">The sequence shown here is derived from an EMBL/GenBank/DDBJ whole genome shotgun (WGS) entry which is preliminary data.</text>
</comment>
<sequence length="155" mass="16772">MTPPKARREPPPTSGETPRTAEETQQAPEVATERRREEAQRHAGPMGKVVHLHTAHPRVPVPYVTPGDMFKGARGATSRIPSLRKLTCYGVLGGMAVAGALEWPIAVAIGAATEVITREQAARKRAEQVEEQRRQPGDDPSARRKTAQPGQTAMA</sequence>
<feature type="compositionally biased region" description="Basic and acidic residues" evidence="1">
    <location>
        <begin position="31"/>
        <end position="41"/>
    </location>
</feature>
<evidence type="ECO:0000313" key="2">
    <source>
        <dbReference type="EMBL" id="GHF16744.1"/>
    </source>
</evidence>
<feature type="region of interest" description="Disordered" evidence="1">
    <location>
        <begin position="1"/>
        <end position="65"/>
    </location>
</feature>
<name>A0A919AQD3_9ACTN</name>
<dbReference type="Proteomes" id="UP000641386">
    <property type="component" value="Unassembled WGS sequence"/>
</dbReference>
<protein>
    <submittedName>
        <fullName evidence="2">Uncharacterized protein</fullName>
    </submittedName>
</protein>
<evidence type="ECO:0000256" key="1">
    <source>
        <dbReference type="SAM" id="MobiDB-lite"/>
    </source>
</evidence>
<feature type="region of interest" description="Disordered" evidence="1">
    <location>
        <begin position="119"/>
        <end position="155"/>
    </location>
</feature>
<dbReference type="EMBL" id="BNBC01000075">
    <property type="protein sequence ID" value="GHF16744.1"/>
    <property type="molecule type" value="Genomic_DNA"/>
</dbReference>
<gene>
    <name evidence="2" type="ORF">GCM10014715_84950</name>
</gene>
<organism evidence="2 3">
    <name type="scientific">Streptomyces spiralis</name>
    <dbReference type="NCBI Taxonomy" id="66376"/>
    <lineage>
        <taxon>Bacteria</taxon>
        <taxon>Bacillati</taxon>
        <taxon>Actinomycetota</taxon>
        <taxon>Actinomycetes</taxon>
        <taxon>Kitasatosporales</taxon>
        <taxon>Streptomycetaceae</taxon>
        <taxon>Streptomyces</taxon>
    </lineage>
</organism>
<dbReference type="AlphaFoldDB" id="A0A919AQD3"/>
<feature type="compositionally biased region" description="Basic and acidic residues" evidence="1">
    <location>
        <begin position="1"/>
        <end position="10"/>
    </location>
</feature>